<keyword evidence="4" id="KW-0068">Autocatalytic cleavage</keyword>
<keyword evidence="6 9" id="KW-0456">Lyase</keyword>
<reference evidence="9" key="1">
    <citation type="submission" date="2018-06" db="EMBL/GenBank/DDBJ databases">
        <authorList>
            <person name="Zhirakovskaya E."/>
        </authorList>
    </citation>
    <scope>NUCLEOTIDE SEQUENCE</scope>
</reference>
<dbReference type="Pfam" id="PF02261">
    <property type="entry name" value="Asp_decarbox"/>
    <property type="match status" value="1"/>
</dbReference>
<dbReference type="CDD" id="cd06919">
    <property type="entry name" value="Asp_decarbox"/>
    <property type="match status" value="1"/>
</dbReference>
<evidence type="ECO:0000313" key="9">
    <source>
        <dbReference type="EMBL" id="VAW13606.1"/>
    </source>
</evidence>
<dbReference type="EC" id="4.1.1.11" evidence="9"/>
<dbReference type="PANTHER" id="PTHR21012:SF0">
    <property type="entry name" value="ASPARTATE 1-DECARBOXYLASE"/>
    <property type="match status" value="1"/>
</dbReference>
<organism evidence="9">
    <name type="scientific">hydrothermal vent metagenome</name>
    <dbReference type="NCBI Taxonomy" id="652676"/>
    <lineage>
        <taxon>unclassified sequences</taxon>
        <taxon>metagenomes</taxon>
        <taxon>ecological metagenomes</taxon>
    </lineage>
</organism>
<dbReference type="InterPro" id="IPR003190">
    <property type="entry name" value="Asp_decarbox"/>
</dbReference>
<keyword evidence="1" id="KW-0963">Cytoplasm</keyword>
<evidence type="ECO:0000256" key="2">
    <source>
        <dbReference type="ARBA" id="ARBA00022655"/>
    </source>
</evidence>
<sequence>MLRHFCKSKIGHATVTEAELLYEGSISIDEDLLKEVDILPGEKVDVLNINNGNRFETYVIVGKAGSGQICLNGPAARLGLVGDQIMILSYCLLNGEQAKEHTIKVVHLDKNNKIKS</sequence>
<dbReference type="SUPFAM" id="SSF50692">
    <property type="entry name" value="ADC-like"/>
    <property type="match status" value="1"/>
</dbReference>
<evidence type="ECO:0000256" key="7">
    <source>
        <dbReference type="ARBA" id="ARBA00023270"/>
    </source>
</evidence>
<evidence type="ECO:0000256" key="3">
    <source>
        <dbReference type="ARBA" id="ARBA00022793"/>
    </source>
</evidence>
<keyword evidence="2" id="KW-0566">Pantothenate biosynthesis</keyword>
<dbReference type="GO" id="GO:0006523">
    <property type="term" value="P:alanine biosynthetic process"/>
    <property type="evidence" value="ECO:0007669"/>
    <property type="project" value="InterPro"/>
</dbReference>
<dbReference type="GO" id="GO:0005829">
    <property type="term" value="C:cytosol"/>
    <property type="evidence" value="ECO:0007669"/>
    <property type="project" value="TreeGrafter"/>
</dbReference>
<accession>A0A3B0U2J8</accession>
<dbReference type="HAMAP" id="MF_00446">
    <property type="entry name" value="PanD"/>
    <property type="match status" value="1"/>
</dbReference>
<keyword evidence="3" id="KW-0210">Decarboxylase</keyword>
<keyword evidence="5" id="KW-0865">Zymogen</keyword>
<dbReference type="GO" id="GO:0015940">
    <property type="term" value="P:pantothenate biosynthetic process"/>
    <property type="evidence" value="ECO:0007669"/>
    <property type="project" value="UniProtKB-KW"/>
</dbReference>
<evidence type="ECO:0000256" key="6">
    <source>
        <dbReference type="ARBA" id="ARBA00023239"/>
    </source>
</evidence>
<name>A0A3B0U2J8_9ZZZZ</name>
<keyword evidence="7" id="KW-0704">Schiff base</keyword>
<dbReference type="InterPro" id="IPR009010">
    <property type="entry name" value="Asp_de-COase-like_dom_sf"/>
</dbReference>
<dbReference type="EMBL" id="UOEN01000179">
    <property type="protein sequence ID" value="VAW13606.1"/>
    <property type="molecule type" value="Genomic_DNA"/>
</dbReference>
<gene>
    <name evidence="9" type="ORF">MNBD_BACTEROID05-1325</name>
</gene>
<dbReference type="NCBIfam" id="TIGR00223">
    <property type="entry name" value="panD"/>
    <property type="match status" value="1"/>
</dbReference>
<protein>
    <submittedName>
        <fullName evidence="9">Aspartate 1-decarboxylase</fullName>
        <ecNumber evidence="9">4.1.1.11</ecNumber>
    </submittedName>
</protein>
<evidence type="ECO:0000256" key="5">
    <source>
        <dbReference type="ARBA" id="ARBA00023145"/>
    </source>
</evidence>
<dbReference type="PANTHER" id="PTHR21012">
    <property type="entry name" value="ASPARTATE 1-DECARBOXYLASE"/>
    <property type="match status" value="1"/>
</dbReference>
<dbReference type="GO" id="GO:0004068">
    <property type="term" value="F:aspartate 1-decarboxylase activity"/>
    <property type="evidence" value="ECO:0007669"/>
    <property type="project" value="UniProtKB-EC"/>
</dbReference>
<proteinExistence type="inferred from homology"/>
<dbReference type="PIRSF" id="PIRSF006246">
    <property type="entry name" value="Asp_decarbox"/>
    <property type="match status" value="1"/>
</dbReference>
<evidence type="ECO:0000256" key="1">
    <source>
        <dbReference type="ARBA" id="ARBA00022490"/>
    </source>
</evidence>
<evidence type="ECO:0000256" key="4">
    <source>
        <dbReference type="ARBA" id="ARBA00022813"/>
    </source>
</evidence>
<keyword evidence="8" id="KW-0670">Pyruvate</keyword>
<dbReference type="Gene3D" id="2.40.40.20">
    <property type="match status" value="1"/>
</dbReference>
<evidence type="ECO:0000256" key="8">
    <source>
        <dbReference type="ARBA" id="ARBA00023317"/>
    </source>
</evidence>
<dbReference type="AlphaFoldDB" id="A0A3B0U2J8"/>